<dbReference type="GO" id="GO:0003755">
    <property type="term" value="F:peptidyl-prolyl cis-trans isomerase activity"/>
    <property type="evidence" value="ECO:0007669"/>
    <property type="project" value="UniProtKB-KW"/>
</dbReference>
<dbReference type="GO" id="GO:0008160">
    <property type="term" value="F:protein tyrosine phosphatase activator activity"/>
    <property type="evidence" value="ECO:0007669"/>
    <property type="project" value="TreeGrafter"/>
</dbReference>
<comment type="function">
    <text evidence="7">PPIases accelerate the folding of proteins. It catalyzes the cis-trans isomerization of proline imidic peptide bonds in oligopeptides.</text>
</comment>
<evidence type="ECO:0000256" key="7">
    <source>
        <dbReference type="RuleBase" id="RU361210"/>
    </source>
</evidence>
<keyword evidence="6 7" id="KW-0413">Isomerase</keyword>
<dbReference type="KEGG" id="beq:BEWA_037680"/>
<keyword evidence="4 7" id="KW-0963">Cytoplasm</keyword>
<comment type="subcellular location">
    <subcellularLocation>
        <location evidence="2 7">Cytoplasm</location>
    </subcellularLocation>
</comment>
<dbReference type="GO" id="GO:0007052">
    <property type="term" value="P:mitotic spindle organization"/>
    <property type="evidence" value="ECO:0007669"/>
    <property type="project" value="TreeGrafter"/>
</dbReference>
<comment type="similarity">
    <text evidence="3 7">Belongs to the PTPA-type PPIase family.</text>
</comment>
<dbReference type="AlphaFoldDB" id="L1LEG1"/>
<dbReference type="PANTHER" id="PTHR10012:SF0">
    <property type="entry name" value="SERINE_THREONINE-PROTEIN PHOSPHATASE 2A ACTIVATOR"/>
    <property type="match status" value="1"/>
</dbReference>
<keyword evidence="5 7" id="KW-0697">Rotamase</keyword>
<dbReference type="InterPro" id="IPR043170">
    <property type="entry name" value="PTPA_C_lid"/>
</dbReference>
<dbReference type="GO" id="GO:0000159">
    <property type="term" value="C:protein phosphatase type 2A complex"/>
    <property type="evidence" value="ECO:0007669"/>
    <property type="project" value="TreeGrafter"/>
</dbReference>
<dbReference type="GeneID" id="15807846"/>
<dbReference type="eggNOG" id="KOG2867">
    <property type="taxonomic scope" value="Eukaryota"/>
</dbReference>
<evidence type="ECO:0000256" key="5">
    <source>
        <dbReference type="ARBA" id="ARBA00023110"/>
    </source>
</evidence>
<evidence type="ECO:0000256" key="2">
    <source>
        <dbReference type="ARBA" id="ARBA00004496"/>
    </source>
</evidence>
<sequence>MNYSDAVVGTPSKPNVDVITFIKLLNESVQGLKVSDVDVNSVTSLDERNVISDLYSMLEEISKLTDKHDPDRYKDCRFGNRAFGLWLDEVTLMCDDLFNKYRINSLINSDNNCLETLKNHFLHSFGNNKRIDYGTGHELEFVCFLKGLYNLNVFKGSDLKALVLIVVNRYFELVRVLLDRYTLEPAGSKGAWGIDDYQFLPFIFGSSQLMLCSEIPPSMSVDLAFVKQHRDNYMFMRAMEYKITVLKNVPLEIGSPMIHNIITSCTWNKINHGLLQLYINDVERLNSKNIVNTQCN</sequence>
<dbReference type="EMBL" id="ACOU01000002">
    <property type="protein sequence ID" value="EKX73731.1"/>
    <property type="molecule type" value="Genomic_DNA"/>
</dbReference>
<dbReference type="Proteomes" id="UP000031512">
    <property type="component" value="Unassembled WGS sequence"/>
</dbReference>
<dbReference type="STRING" id="1537102.L1LEG1"/>
<dbReference type="SUPFAM" id="SSF140984">
    <property type="entry name" value="PTPA-like"/>
    <property type="match status" value="1"/>
</dbReference>
<reference evidence="8 9" key="1">
    <citation type="journal article" date="2012" name="BMC Genomics">
        <title>Comparative genomic analysis and phylogenetic position of Theileria equi.</title>
        <authorList>
            <person name="Kappmeyer L.S."/>
            <person name="Thiagarajan M."/>
            <person name="Herndon D.R."/>
            <person name="Ramsay J.D."/>
            <person name="Caler E."/>
            <person name="Djikeng A."/>
            <person name="Gillespie J.J."/>
            <person name="Lau A.O."/>
            <person name="Roalson E.H."/>
            <person name="Silva J.C."/>
            <person name="Silva M.G."/>
            <person name="Suarez C.E."/>
            <person name="Ueti M.W."/>
            <person name="Nene V.M."/>
            <person name="Mealey R.H."/>
            <person name="Knowles D.P."/>
            <person name="Brayton K.A."/>
        </authorList>
    </citation>
    <scope>NUCLEOTIDE SEQUENCE [LARGE SCALE GENOMIC DNA]</scope>
    <source>
        <strain evidence="8 9">WA</strain>
    </source>
</reference>
<name>L1LEG1_THEEQ</name>
<dbReference type="InterPro" id="IPR037218">
    <property type="entry name" value="PTPA_sf"/>
</dbReference>
<dbReference type="PANTHER" id="PTHR10012">
    <property type="entry name" value="SERINE/THREONINE-PROTEIN PHOSPHATASE 2A REGULATORY SUBUNIT B"/>
    <property type="match status" value="1"/>
</dbReference>
<evidence type="ECO:0000256" key="1">
    <source>
        <dbReference type="ARBA" id="ARBA00000971"/>
    </source>
</evidence>
<dbReference type="RefSeq" id="XP_004833183.1">
    <property type="nucleotide sequence ID" value="XM_004833126.1"/>
</dbReference>
<dbReference type="Gene3D" id="1.20.120.1150">
    <property type="match status" value="1"/>
</dbReference>
<dbReference type="GO" id="GO:0005737">
    <property type="term" value="C:cytoplasm"/>
    <property type="evidence" value="ECO:0007669"/>
    <property type="project" value="UniProtKB-SubCell"/>
</dbReference>
<dbReference type="EC" id="5.2.1.8" evidence="7"/>
<accession>L1LEG1</accession>
<dbReference type="InterPro" id="IPR004327">
    <property type="entry name" value="Phstyr_phstse_ac"/>
</dbReference>
<organism evidence="8 9">
    <name type="scientific">Theileria equi strain WA</name>
    <dbReference type="NCBI Taxonomy" id="1537102"/>
    <lineage>
        <taxon>Eukaryota</taxon>
        <taxon>Sar</taxon>
        <taxon>Alveolata</taxon>
        <taxon>Apicomplexa</taxon>
        <taxon>Aconoidasida</taxon>
        <taxon>Piroplasmida</taxon>
        <taxon>Theileriidae</taxon>
        <taxon>Theileria</taxon>
    </lineage>
</organism>
<evidence type="ECO:0000256" key="3">
    <source>
        <dbReference type="ARBA" id="ARBA00011019"/>
    </source>
</evidence>
<comment type="caution">
    <text evidence="8">The sequence shown here is derived from an EMBL/GenBank/DDBJ whole genome shotgun (WGS) entry which is preliminary data.</text>
</comment>
<evidence type="ECO:0000256" key="6">
    <source>
        <dbReference type="ARBA" id="ARBA00023235"/>
    </source>
</evidence>
<gene>
    <name evidence="8" type="ORF">BEWA_037680</name>
</gene>
<dbReference type="VEuPathDB" id="PiroplasmaDB:BEWA_037680"/>
<proteinExistence type="inferred from homology"/>
<evidence type="ECO:0000256" key="4">
    <source>
        <dbReference type="ARBA" id="ARBA00022490"/>
    </source>
</evidence>
<dbReference type="GO" id="GO:0005634">
    <property type="term" value="C:nucleus"/>
    <property type="evidence" value="ECO:0007669"/>
    <property type="project" value="TreeGrafter"/>
</dbReference>
<dbReference type="OrthoDB" id="16120at2759"/>
<evidence type="ECO:0000313" key="9">
    <source>
        <dbReference type="Proteomes" id="UP000031512"/>
    </source>
</evidence>
<keyword evidence="9" id="KW-1185">Reference proteome</keyword>
<dbReference type="PIRSF" id="PIRSF016325">
    <property type="entry name" value="Phstyr_phstse_ac"/>
    <property type="match status" value="1"/>
</dbReference>
<dbReference type="Pfam" id="PF03095">
    <property type="entry name" value="PTPA"/>
    <property type="match status" value="1"/>
</dbReference>
<evidence type="ECO:0000313" key="8">
    <source>
        <dbReference type="EMBL" id="EKX73731.1"/>
    </source>
</evidence>
<protein>
    <recommendedName>
        <fullName evidence="7">Serine/threonine-protein phosphatase 2A activator</fullName>
        <ecNumber evidence="7">5.2.1.8</ecNumber>
    </recommendedName>
    <alternativeName>
        <fullName evidence="7">Phosphotyrosyl phosphatase activator</fullName>
    </alternativeName>
</protein>
<comment type="catalytic activity">
    <reaction evidence="1 7">
        <text>[protein]-peptidylproline (omega=180) = [protein]-peptidylproline (omega=0)</text>
        <dbReference type="Rhea" id="RHEA:16237"/>
        <dbReference type="Rhea" id="RHEA-COMP:10747"/>
        <dbReference type="Rhea" id="RHEA-COMP:10748"/>
        <dbReference type="ChEBI" id="CHEBI:83833"/>
        <dbReference type="ChEBI" id="CHEBI:83834"/>
        <dbReference type="EC" id="5.2.1.8"/>
    </reaction>
</comment>